<dbReference type="Gene3D" id="3.90.700.10">
    <property type="entry name" value="Succinate dehydrogenase/fumarate reductase flavoprotein, catalytic domain"/>
    <property type="match status" value="1"/>
</dbReference>
<dbReference type="SUPFAM" id="SSF56425">
    <property type="entry name" value="Succinate dehydrogenase/fumarate reductase flavoprotein, catalytic domain"/>
    <property type="match status" value="1"/>
</dbReference>
<dbReference type="SUPFAM" id="SSF51905">
    <property type="entry name" value="FAD/NAD(P)-binding domain"/>
    <property type="match status" value="1"/>
</dbReference>
<reference evidence="4" key="1">
    <citation type="submission" date="2018-06" db="EMBL/GenBank/DDBJ databases">
        <authorList>
            <person name="Zhirakovskaya E."/>
        </authorList>
    </citation>
    <scope>NUCLEOTIDE SEQUENCE</scope>
</reference>
<dbReference type="PANTHER" id="PTHR11632">
    <property type="entry name" value="SUCCINATE DEHYDROGENASE 2 FLAVOPROTEIN SUBUNIT"/>
    <property type="match status" value="1"/>
</dbReference>
<gene>
    <name evidence="4" type="ORF">MNBD_GAMMA26-1276</name>
</gene>
<dbReference type="PANTHER" id="PTHR11632:SF51">
    <property type="entry name" value="SUCCINATE DEHYDROGENASE [UBIQUINONE] FLAVOPROTEIN SUBUNIT, MITOCHONDRIAL"/>
    <property type="match status" value="1"/>
</dbReference>
<dbReference type="InterPro" id="IPR003953">
    <property type="entry name" value="FAD-dep_OxRdtase_2_FAD-bd"/>
</dbReference>
<evidence type="ECO:0000256" key="1">
    <source>
        <dbReference type="ARBA" id="ARBA00022630"/>
    </source>
</evidence>
<dbReference type="AlphaFoldDB" id="A0A3B1BK49"/>
<protein>
    <submittedName>
        <fullName evidence="4">L-aspartate oxidase</fullName>
        <ecNumber evidence="4">1.4.3.16</ecNumber>
    </submittedName>
</protein>
<evidence type="ECO:0000259" key="3">
    <source>
        <dbReference type="Pfam" id="PF00890"/>
    </source>
</evidence>
<dbReference type="Gene3D" id="3.50.50.60">
    <property type="entry name" value="FAD/NAD(P)-binding domain"/>
    <property type="match status" value="1"/>
</dbReference>
<evidence type="ECO:0000256" key="2">
    <source>
        <dbReference type="ARBA" id="ARBA00023002"/>
    </source>
</evidence>
<dbReference type="Pfam" id="PF00890">
    <property type="entry name" value="FAD_binding_2"/>
    <property type="match status" value="1"/>
</dbReference>
<name>A0A3B1BK49_9ZZZZ</name>
<dbReference type="EC" id="1.4.3.16" evidence="4"/>
<feature type="domain" description="FAD-dependent oxidoreductase 2 FAD-binding" evidence="3">
    <location>
        <begin position="99"/>
        <end position="482"/>
    </location>
</feature>
<organism evidence="4">
    <name type="scientific">hydrothermal vent metagenome</name>
    <dbReference type="NCBI Taxonomy" id="652676"/>
    <lineage>
        <taxon>unclassified sequences</taxon>
        <taxon>metagenomes</taxon>
        <taxon>ecological metagenomes</taxon>
    </lineage>
</organism>
<sequence length="556" mass="59850">MSEGYTPEMLDLIKKVEESRPQRLSESRAGQAFPAMSMDARDVVLNAYHPDYTEEGRRALGIGPNKDEVYPEELVDLLESRSMLEAVNPDLSTPDYDIDVLVIGGGGGGSAAALSAAAEGLDVIMATKLRHGDSNTVMAEGGIQGADQEPDSPYYHYLDVIGGGHFTNERSLVAAMTNDAPLIIEWLESLGMMFDKHPDGRMKARHGGGTSRKRMHSAGDMTGAEIMRVLRDETRDHKEKIKILEFSPAVELLMDESGRCAGAVLNNMETGAYYTVRAKTTIIATGGTGRLHYRGFACTNHYGATGDGLVMAYRAGAKLGYMDSVQYHPTGTAYPEQNVGLLVTEKVRGLGGQLLNIDGEQFVFPLEPRDVESAAIIRECVGNGKGVKTPTGRLGVWLDSPLIDELHGPGTVQRELPAKYIQFKRFGIDIAKVPMLVYPTLHYQNGGIAINDQSETTIPGLYAAGETTGGVHGHNRLMGNSLLDILVFGRRAGQSAAKAIADGAEAGAASLGHLVEYGKALSDAGLDRGAVSPMILPNYATDEIRSRRWDVKSPTV</sequence>
<keyword evidence="1" id="KW-0285">Flavoprotein</keyword>
<evidence type="ECO:0000313" key="4">
    <source>
        <dbReference type="EMBL" id="VAX11808.1"/>
    </source>
</evidence>
<keyword evidence="2 4" id="KW-0560">Oxidoreductase</keyword>
<proteinExistence type="predicted"/>
<dbReference type="InterPro" id="IPR027477">
    <property type="entry name" value="Succ_DH/fumarate_Rdtase_cat_sf"/>
</dbReference>
<dbReference type="PRINTS" id="PR00411">
    <property type="entry name" value="PNDRDTASEI"/>
</dbReference>
<dbReference type="InterPro" id="IPR036188">
    <property type="entry name" value="FAD/NAD-bd_sf"/>
</dbReference>
<dbReference type="GO" id="GO:0008734">
    <property type="term" value="F:L-aspartate oxidase activity"/>
    <property type="evidence" value="ECO:0007669"/>
    <property type="project" value="UniProtKB-EC"/>
</dbReference>
<accession>A0A3B1BK49</accession>
<dbReference type="EMBL" id="UOFX01000091">
    <property type="protein sequence ID" value="VAX11808.1"/>
    <property type="molecule type" value="Genomic_DNA"/>
</dbReference>
<dbReference type="PRINTS" id="PR00368">
    <property type="entry name" value="FADPNR"/>
</dbReference>
<dbReference type="InterPro" id="IPR030664">
    <property type="entry name" value="SdhA/FrdA/AprA"/>
</dbReference>